<organism evidence="11 12">
    <name type="scientific">Lysobacter niastensis</name>
    <dbReference type="NCBI Taxonomy" id="380629"/>
    <lineage>
        <taxon>Bacteria</taxon>
        <taxon>Pseudomonadati</taxon>
        <taxon>Pseudomonadota</taxon>
        <taxon>Gammaproteobacteria</taxon>
        <taxon>Lysobacterales</taxon>
        <taxon>Lysobacteraceae</taxon>
        <taxon>Lysobacter</taxon>
    </lineage>
</organism>
<dbReference type="PANTHER" id="PTHR30558">
    <property type="entry name" value="EXBD MEMBRANE COMPONENT OF PMF-DRIVEN MACROMOLECULE IMPORT SYSTEM"/>
    <property type="match status" value="1"/>
</dbReference>
<keyword evidence="5 10" id="KW-0132">Cell division</keyword>
<dbReference type="RefSeq" id="WP_194932266.1">
    <property type="nucleotide sequence ID" value="NZ_JADLZT010000010.1"/>
</dbReference>
<proteinExistence type="inferred from homology"/>
<name>A0ABS0BCK0_9GAMM</name>
<comment type="function">
    <text evidence="10">Part of the Tol-Pal system, which plays a role in outer membrane invagination during cell division and is important for maintaining outer membrane integrity.</text>
</comment>
<evidence type="ECO:0000256" key="7">
    <source>
        <dbReference type="ARBA" id="ARBA00022989"/>
    </source>
</evidence>
<comment type="similarity">
    <text evidence="2 10">Belongs to the ExbD/TolR family.</text>
</comment>
<dbReference type="Pfam" id="PF02472">
    <property type="entry name" value="ExbD"/>
    <property type="match status" value="1"/>
</dbReference>
<evidence type="ECO:0000256" key="4">
    <source>
        <dbReference type="ARBA" id="ARBA00022519"/>
    </source>
</evidence>
<comment type="subunit">
    <text evidence="10">The Tol-Pal system is composed of five core proteins: the inner membrane proteins TolA, TolQ and TolR, the periplasmic protein TolB and the outer membrane protein Pal. They form a network linking the inner and outer membranes and the peptidoglycan layer.</text>
</comment>
<evidence type="ECO:0000256" key="1">
    <source>
        <dbReference type="ARBA" id="ARBA00004162"/>
    </source>
</evidence>
<keyword evidence="9 10" id="KW-0131">Cell cycle</keyword>
<dbReference type="EMBL" id="JADLZT010000010">
    <property type="protein sequence ID" value="MBF6025672.1"/>
    <property type="molecule type" value="Genomic_DNA"/>
</dbReference>
<dbReference type="HAMAP" id="MF_02203">
    <property type="entry name" value="TolR"/>
    <property type="match status" value="1"/>
</dbReference>
<evidence type="ECO:0000313" key="11">
    <source>
        <dbReference type="EMBL" id="MBF6025672.1"/>
    </source>
</evidence>
<evidence type="ECO:0000256" key="5">
    <source>
        <dbReference type="ARBA" id="ARBA00022618"/>
    </source>
</evidence>
<keyword evidence="6 10" id="KW-0812">Transmembrane</keyword>
<evidence type="ECO:0000256" key="10">
    <source>
        <dbReference type="HAMAP-Rule" id="MF_02203"/>
    </source>
</evidence>
<dbReference type="InterPro" id="IPR003400">
    <property type="entry name" value="ExbD"/>
</dbReference>
<dbReference type="Gene3D" id="3.30.420.270">
    <property type="match status" value="1"/>
</dbReference>
<dbReference type="Proteomes" id="UP001429984">
    <property type="component" value="Unassembled WGS sequence"/>
</dbReference>
<evidence type="ECO:0000256" key="6">
    <source>
        <dbReference type="ARBA" id="ARBA00022692"/>
    </source>
</evidence>
<evidence type="ECO:0000256" key="2">
    <source>
        <dbReference type="ARBA" id="ARBA00005811"/>
    </source>
</evidence>
<reference evidence="11 12" key="1">
    <citation type="submission" date="2020-11" db="EMBL/GenBank/DDBJ databases">
        <title>Draft Genome Sequence and Secondary Metabolite Biosynthetic Potential of the Lysobacter niastensis Type strain DSM 18481.</title>
        <authorList>
            <person name="Turrini P."/>
            <person name="Artuso I."/>
            <person name="Tescari M."/>
            <person name="Lugli G.A."/>
            <person name="Frangipani E."/>
            <person name="Ventura M."/>
            <person name="Visca P."/>
        </authorList>
    </citation>
    <scope>NUCLEOTIDE SEQUENCE [LARGE SCALE GENOMIC DNA]</scope>
    <source>
        <strain evidence="11 12">DSM 18481</strain>
    </source>
</reference>
<sequence length="159" mass="16845">MTGIAARRHRKRKLKAEINVVPYIDVMLVLLIIFMVTAPLLNLGVDIDLPQSNAKSIQEKKDPVIVSVDPEGHYFLTVKAGSNEAVTAETLQAKVGAIVAQNPDVAVFVAGDAKANYQKVMDALVLLQSANVKKVGLMSQPDQAAQSKAAQGGAGKGGR</sequence>
<accession>A0ABS0BCK0</accession>
<dbReference type="PANTHER" id="PTHR30558:SF7">
    <property type="entry name" value="TOL-PAL SYSTEM PROTEIN TOLR"/>
    <property type="match status" value="1"/>
</dbReference>
<comment type="caution">
    <text evidence="11">The sequence shown here is derived from an EMBL/GenBank/DDBJ whole genome shotgun (WGS) entry which is preliminary data.</text>
</comment>
<dbReference type="InterPro" id="IPR014168">
    <property type="entry name" value="Tol-Pal_TolR"/>
</dbReference>
<evidence type="ECO:0000256" key="8">
    <source>
        <dbReference type="ARBA" id="ARBA00023136"/>
    </source>
</evidence>
<protein>
    <recommendedName>
        <fullName evidence="10">Tol-Pal system protein TolR</fullName>
    </recommendedName>
</protein>
<evidence type="ECO:0000256" key="3">
    <source>
        <dbReference type="ARBA" id="ARBA00022475"/>
    </source>
</evidence>
<evidence type="ECO:0000313" key="12">
    <source>
        <dbReference type="Proteomes" id="UP001429984"/>
    </source>
</evidence>
<evidence type="ECO:0000256" key="9">
    <source>
        <dbReference type="ARBA" id="ARBA00023306"/>
    </source>
</evidence>
<keyword evidence="7 10" id="KW-1133">Transmembrane helix</keyword>
<dbReference type="NCBIfam" id="TIGR02801">
    <property type="entry name" value="tolR"/>
    <property type="match status" value="1"/>
</dbReference>
<feature type="transmembrane region" description="Helical" evidence="10">
    <location>
        <begin position="20"/>
        <end position="41"/>
    </location>
</feature>
<comment type="subcellular location">
    <subcellularLocation>
        <location evidence="10">Cell inner membrane</location>
        <topology evidence="10">Single-pass membrane protein</topology>
    </subcellularLocation>
    <subcellularLocation>
        <location evidence="1">Cell membrane</location>
        <topology evidence="1">Single-pass membrane protein</topology>
    </subcellularLocation>
</comment>
<keyword evidence="12" id="KW-1185">Reference proteome</keyword>
<gene>
    <name evidence="10 11" type="primary">tolR</name>
    <name evidence="11" type="ORF">IU514_16695</name>
</gene>
<keyword evidence="4 10" id="KW-0997">Cell inner membrane</keyword>
<keyword evidence="3 10" id="KW-1003">Cell membrane</keyword>
<keyword evidence="8 10" id="KW-0472">Membrane</keyword>